<dbReference type="GO" id="GO:0005689">
    <property type="term" value="C:U12-type spliceosomal complex"/>
    <property type="evidence" value="ECO:0007669"/>
    <property type="project" value="TreeGrafter"/>
</dbReference>
<organism evidence="3 4">
    <name type="scientific">Trichonephila clavata</name>
    <name type="common">Joro spider</name>
    <name type="synonym">Nephila clavata</name>
    <dbReference type="NCBI Taxonomy" id="2740835"/>
    <lineage>
        <taxon>Eukaryota</taxon>
        <taxon>Metazoa</taxon>
        <taxon>Ecdysozoa</taxon>
        <taxon>Arthropoda</taxon>
        <taxon>Chelicerata</taxon>
        <taxon>Arachnida</taxon>
        <taxon>Araneae</taxon>
        <taxon>Araneomorphae</taxon>
        <taxon>Entelegynae</taxon>
        <taxon>Araneoidea</taxon>
        <taxon>Nephilidae</taxon>
        <taxon>Trichonephila</taxon>
    </lineage>
</organism>
<evidence type="ECO:0000313" key="3">
    <source>
        <dbReference type="EMBL" id="GFQ98013.1"/>
    </source>
</evidence>
<accession>A0A8X6L8S7</accession>
<dbReference type="Pfam" id="PF04037">
    <property type="entry name" value="DUF382"/>
    <property type="match status" value="1"/>
</dbReference>
<dbReference type="Proteomes" id="UP000887116">
    <property type="component" value="Unassembled WGS sequence"/>
</dbReference>
<proteinExistence type="predicted"/>
<dbReference type="InterPro" id="IPR007180">
    <property type="entry name" value="DUF382"/>
</dbReference>
<feature type="region of interest" description="Disordered" evidence="1">
    <location>
        <begin position="162"/>
        <end position="181"/>
    </location>
</feature>
<evidence type="ECO:0000259" key="2">
    <source>
        <dbReference type="Pfam" id="PF04037"/>
    </source>
</evidence>
<keyword evidence="4" id="KW-1185">Reference proteome</keyword>
<sequence>MCEGKEGKPVHVIRDTVKDDINPAILSKETLDLEDDEIEEEKSKLFKRKLKKLSRKTVAKLQRKVNLKASSNIIFVLHRWSFKGEQNRQGIEKSAWKLHDFIKRVGIMKMGQQLRERDDQKTMKVKMWKRRRRKLRKSHIDYQKLGNSVSKRLAKPKMTIKSLPCSVGPKKDGEKKARENPSPALWTAAEDKLRVNPEPGSLTQREWGILSGTEGEIVKFPPLSATHVKTRTELDTCPPKRTLLM</sequence>
<evidence type="ECO:0000256" key="1">
    <source>
        <dbReference type="SAM" id="MobiDB-lite"/>
    </source>
</evidence>
<dbReference type="PANTHER" id="PTHR12785:SF6">
    <property type="entry name" value="SPLICING FACTOR 3B SUBUNIT 2"/>
    <property type="match status" value="1"/>
</dbReference>
<protein>
    <recommendedName>
        <fullName evidence="2">DUF382 domain-containing protein</fullName>
    </recommendedName>
</protein>
<feature type="compositionally biased region" description="Basic and acidic residues" evidence="1">
    <location>
        <begin position="169"/>
        <end position="179"/>
    </location>
</feature>
<name>A0A8X6L8S7_TRICU</name>
<dbReference type="EMBL" id="BMAO01024831">
    <property type="protein sequence ID" value="GFQ98013.1"/>
    <property type="molecule type" value="Genomic_DNA"/>
</dbReference>
<feature type="domain" description="DUF382" evidence="2">
    <location>
        <begin position="64"/>
        <end position="159"/>
    </location>
</feature>
<reference evidence="3" key="1">
    <citation type="submission" date="2020-07" db="EMBL/GenBank/DDBJ databases">
        <title>Multicomponent nature underlies the extraordinary mechanical properties of spider dragline silk.</title>
        <authorList>
            <person name="Kono N."/>
            <person name="Nakamura H."/>
            <person name="Mori M."/>
            <person name="Yoshida Y."/>
            <person name="Ohtoshi R."/>
            <person name="Malay A.D."/>
            <person name="Moran D.A.P."/>
            <person name="Tomita M."/>
            <person name="Numata K."/>
            <person name="Arakawa K."/>
        </authorList>
    </citation>
    <scope>NUCLEOTIDE SEQUENCE</scope>
</reference>
<evidence type="ECO:0000313" key="4">
    <source>
        <dbReference type="Proteomes" id="UP000887116"/>
    </source>
</evidence>
<dbReference type="PANTHER" id="PTHR12785">
    <property type="entry name" value="SPLICING FACTOR 3B"/>
    <property type="match status" value="1"/>
</dbReference>
<gene>
    <name evidence="3" type="ORF">TNCT_155571</name>
</gene>
<comment type="caution">
    <text evidence="3">The sequence shown here is derived from an EMBL/GenBank/DDBJ whole genome shotgun (WGS) entry which is preliminary data.</text>
</comment>
<dbReference type="AlphaFoldDB" id="A0A8X6L8S7"/>
<dbReference type="InterPro" id="IPR052584">
    <property type="entry name" value="U2_snRNP_Complex_Component"/>
</dbReference>